<keyword evidence="3" id="KW-0813">Transport</keyword>
<dbReference type="InterPro" id="IPR003148">
    <property type="entry name" value="RCK_N"/>
</dbReference>
<feature type="transmembrane region" description="Helical" evidence="9">
    <location>
        <begin position="43"/>
        <end position="61"/>
    </location>
</feature>
<dbReference type="Proteomes" id="UP000051789">
    <property type="component" value="Unassembled WGS sequence"/>
</dbReference>
<dbReference type="Gene3D" id="1.20.1530.20">
    <property type="match status" value="1"/>
</dbReference>
<keyword evidence="7" id="KW-0406">Ion transport</keyword>
<keyword evidence="12" id="KW-1185">Reference proteome</keyword>
<feature type="transmembrane region" description="Helical" evidence="9">
    <location>
        <begin position="170"/>
        <end position="192"/>
    </location>
</feature>
<dbReference type="InterPro" id="IPR036291">
    <property type="entry name" value="NAD(P)-bd_dom_sf"/>
</dbReference>
<evidence type="ECO:0000313" key="12">
    <source>
        <dbReference type="Proteomes" id="UP000051789"/>
    </source>
</evidence>
<feature type="transmembrane region" description="Helical" evidence="9">
    <location>
        <begin position="284"/>
        <end position="301"/>
    </location>
</feature>
<dbReference type="PROSITE" id="PS51202">
    <property type="entry name" value="RCK_C"/>
    <property type="match status" value="1"/>
</dbReference>
<accession>A0A0R2C6S9</accession>
<dbReference type="Pfam" id="PF00999">
    <property type="entry name" value="Na_H_Exchanger"/>
    <property type="match status" value="1"/>
</dbReference>
<organism evidence="11 12">
    <name type="scientific">Lacticaseibacillus thailandensis DSM 22698 = JCM 13996</name>
    <dbReference type="NCBI Taxonomy" id="1423810"/>
    <lineage>
        <taxon>Bacteria</taxon>
        <taxon>Bacillati</taxon>
        <taxon>Bacillota</taxon>
        <taxon>Bacilli</taxon>
        <taxon>Lactobacillales</taxon>
        <taxon>Lactobacillaceae</taxon>
        <taxon>Lacticaseibacillus</taxon>
    </lineage>
</organism>
<dbReference type="EMBL" id="AYZK01000003">
    <property type="protein sequence ID" value="KRM87239.1"/>
    <property type="molecule type" value="Genomic_DNA"/>
</dbReference>
<evidence type="ECO:0000256" key="4">
    <source>
        <dbReference type="ARBA" id="ARBA00022449"/>
    </source>
</evidence>
<dbReference type="AlphaFoldDB" id="A0A0R2C6S9"/>
<feature type="transmembrane region" description="Helical" evidence="9">
    <location>
        <begin position="238"/>
        <end position="264"/>
    </location>
</feature>
<evidence type="ECO:0000256" key="8">
    <source>
        <dbReference type="ARBA" id="ARBA00023136"/>
    </source>
</evidence>
<dbReference type="Gene3D" id="3.40.50.720">
    <property type="entry name" value="NAD(P)-binding Rossmann-like Domain"/>
    <property type="match status" value="1"/>
</dbReference>
<feature type="transmembrane region" description="Helical" evidence="9">
    <location>
        <begin position="345"/>
        <end position="364"/>
    </location>
</feature>
<dbReference type="GO" id="GO:0016020">
    <property type="term" value="C:membrane"/>
    <property type="evidence" value="ECO:0007669"/>
    <property type="project" value="UniProtKB-SubCell"/>
</dbReference>
<gene>
    <name evidence="11" type="ORF">FD19_GL001396</name>
</gene>
<evidence type="ECO:0000256" key="9">
    <source>
        <dbReference type="SAM" id="Phobius"/>
    </source>
</evidence>
<dbReference type="InterPro" id="IPR036721">
    <property type="entry name" value="RCK_C_sf"/>
</dbReference>
<dbReference type="PANTHER" id="PTHR43562">
    <property type="entry name" value="NAPA-TYPE SODIUM/HYDROGEN ANTIPORTER"/>
    <property type="match status" value="1"/>
</dbReference>
<comment type="subcellular location">
    <subcellularLocation>
        <location evidence="1">Membrane</location>
        <topology evidence="1">Multi-pass membrane protein</topology>
    </subcellularLocation>
</comment>
<evidence type="ECO:0000259" key="10">
    <source>
        <dbReference type="PROSITE" id="PS51202"/>
    </source>
</evidence>
<keyword evidence="4" id="KW-0050">Antiport</keyword>
<dbReference type="STRING" id="1423810.FD19_GL001396"/>
<evidence type="ECO:0000256" key="2">
    <source>
        <dbReference type="ARBA" id="ARBA00005551"/>
    </source>
</evidence>
<dbReference type="GO" id="GO:1902600">
    <property type="term" value="P:proton transmembrane transport"/>
    <property type="evidence" value="ECO:0007669"/>
    <property type="project" value="InterPro"/>
</dbReference>
<dbReference type="GO" id="GO:0008324">
    <property type="term" value="F:monoatomic cation transmembrane transporter activity"/>
    <property type="evidence" value="ECO:0007669"/>
    <property type="project" value="InterPro"/>
</dbReference>
<dbReference type="Pfam" id="PF02254">
    <property type="entry name" value="TrkA_N"/>
    <property type="match status" value="1"/>
</dbReference>
<sequence>MTIKTLREGMYLMPQLSMLIVMIAALMIPLFMARFKINGIPTAVAEIVVGILLGKTGLRFVTTTTDLTFLSSLGVIVLIFLSGMEINFELFVQKPRANRDGTVPRSPVFLAGSAFVGVVITALVLAVVLKMLGLFSDVMLATILFSTIALGVVIAALTEQELLSKPLGQTILLTAALGEIIPLLALTVYSTINGGHAARIWLVLLIFLAAIILLRRFKAVYQFFARIDKSTTQLDIRLAFFLIFVLVTIAENVGAENILGAFLAGIVMKLLRPSEVTRDKLTSIGYGFFIPIFFIMTGAKLNLRTMMGNPQALMLIPVFFVCFALAKLIPFFIFHQRFNARNSAAGAVLTSTTITLVIPTLTIARNLNAITSDQSGAFTLAAVLSCVIAPIVFNKLYRPQPEDEERTRVTFLGANILTVPVAQQLAKGMYDITMVTDSEKNYRTYNSQVNVKLLAALDDDALTQAGVFDTDILVLGYFDADRNYRIARMAVEHKVARVVARFETREAGDDHLEELAADGVELFNTFTVNASLLRGMIESPSTLKLLTDTEAGLYEVEVHNHRYTGKTLQSLPDIGAITVSRIYRNGHFVAPHGDTLIEPNDHLIFTGSKDAARTLRQQLGARN</sequence>
<feature type="transmembrane region" description="Helical" evidence="9">
    <location>
        <begin position="198"/>
        <end position="217"/>
    </location>
</feature>
<dbReference type="GO" id="GO:0006813">
    <property type="term" value="P:potassium ion transport"/>
    <property type="evidence" value="ECO:0007669"/>
    <property type="project" value="InterPro"/>
</dbReference>
<keyword evidence="6 9" id="KW-1133">Transmembrane helix</keyword>
<evidence type="ECO:0000256" key="5">
    <source>
        <dbReference type="ARBA" id="ARBA00022692"/>
    </source>
</evidence>
<name>A0A0R2C6S9_9LACO</name>
<evidence type="ECO:0000256" key="1">
    <source>
        <dbReference type="ARBA" id="ARBA00004141"/>
    </source>
</evidence>
<evidence type="ECO:0000313" key="11">
    <source>
        <dbReference type="EMBL" id="KRM87239.1"/>
    </source>
</evidence>
<reference evidence="11 12" key="1">
    <citation type="journal article" date="2015" name="Genome Announc.">
        <title>Expanding the biotechnology potential of lactobacilli through comparative genomics of 213 strains and associated genera.</title>
        <authorList>
            <person name="Sun Z."/>
            <person name="Harris H.M."/>
            <person name="McCann A."/>
            <person name="Guo C."/>
            <person name="Argimon S."/>
            <person name="Zhang W."/>
            <person name="Yang X."/>
            <person name="Jeffery I.B."/>
            <person name="Cooney J.C."/>
            <person name="Kagawa T.F."/>
            <person name="Liu W."/>
            <person name="Song Y."/>
            <person name="Salvetti E."/>
            <person name="Wrobel A."/>
            <person name="Rasinkangas P."/>
            <person name="Parkhill J."/>
            <person name="Rea M.C."/>
            <person name="O'Sullivan O."/>
            <person name="Ritari J."/>
            <person name="Douillard F.P."/>
            <person name="Paul Ross R."/>
            <person name="Yang R."/>
            <person name="Briner A.E."/>
            <person name="Felis G.E."/>
            <person name="de Vos W.M."/>
            <person name="Barrangou R."/>
            <person name="Klaenhammer T.R."/>
            <person name="Caufield P.W."/>
            <person name="Cui Y."/>
            <person name="Zhang H."/>
            <person name="O'Toole P.W."/>
        </authorList>
    </citation>
    <scope>NUCLEOTIDE SEQUENCE [LARGE SCALE GENOMIC DNA]</scope>
    <source>
        <strain evidence="11 12">DSM 22698</strain>
    </source>
</reference>
<feature type="transmembrane region" description="Helical" evidence="9">
    <location>
        <begin position="313"/>
        <end position="333"/>
    </location>
</feature>
<dbReference type="SUPFAM" id="SSF116726">
    <property type="entry name" value="TrkA C-terminal domain-like"/>
    <property type="match status" value="1"/>
</dbReference>
<proteinExistence type="inferred from homology"/>
<feature type="transmembrane region" description="Helical" evidence="9">
    <location>
        <begin position="12"/>
        <end position="31"/>
    </location>
</feature>
<feature type="transmembrane region" description="Helical" evidence="9">
    <location>
        <begin position="67"/>
        <end position="88"/>
    </location>
</feature>
<dbReference type="Pfam" id="PF02080">
    <property type="entry name" value="TrkA_C"/>
    <property type="match status" value="1"/>
</dbReference>
<dbReference type="InterPro" id="IPR006153">
    <property type="entry name" value="Cation/H_exchanger_TM"/>
</dbReference>
<dbReference type="Gene3D" id="3.30.70.1450">
    <property type="entry name" value="Regulator of K+ conductance, C-terminal domain"/>
    <property type="match status" value="1"/>
</dbReference>
<evidence type="ECO:0000256" key="3">
    <source>
        <dbReference type="ARBA" id="ARBA00022448"/>
    </source>
</evidence>
<dbReference type="PATRIC" id="fig|1423810.4.peg.1435"/>
<comment type="caution">
    <text evidence="11">The sequence shown here is derived from an EMBL/GenBank/DDBJ whole genome shotgun (WGS) entry which is preliminary data.</text>
</comment>
<comment type="similarity">
    <text evidence="2">Belongs to the monovalent cation:proton antiporter 2 (CPA2) transporter (TC 2.A.37) family.</text>
</comment>
<evidence type="ECO:0000256" key="7">
    <source>
        <dbReference type="ARBA" id="ARBA00023065"/>
    </source>
</evidence>
<dbReference type="GO" id="GO:0015297">
    <property type="term" value="F:antiporter activity"/>
    <property type="evidence" value="ECO:0007669"/>
    <property type="project" value="UniProtKB-KW"/>
</dbReference>
<dbReference type="PANTHER" id="PTHR43562:SF1">
    <property type="entry name" value="NA(+)_H(+) ANTIPORTER YJBQ-RELATED"/>
    <property type="match status" value="1"/>
</dbReference>
<feature type="transmembrane region" description="Helical" evidence="9">
    <location>
        <begin position="108"/>
        <end position="132"/>
    </location>
</feature>
<dbReference type="InterPro" id="IPR006037">
    <property type="entry name" value="RCK_C"/>
</dbReference>
<feature type="transmembrane region" description="Helical" evidence="9">
    <location>
        <begin position="138"/>
        <end position="158"/>
    </location>
</feature>
<protein>
    <submittedName>
        <fullName evidence="11">Na(+) H(+) antiporter</fullName>
    </submittedName>
</protein>
<keyword evidence="5 9" id="KW-0812">Transmembrane</keyword>
<dbReference type="SUPFAM" id="SSF51735">
    <property type="entry name" value="NAD(P)-binding Rossmann-fold domains"/>
    <property type="match status" value="1"/>
</dbReference>
<dbReference type="InterPro" id="IPR038770">
    <property type="entry name" value="Na+/solute_symporter_sf"/>
</dbReference>
<keyword evidence="8 9" id="KW-0472">Membrane</keyword>
<evidence type="ECO:0000256" key="6">
    <source>
        <dbReference type="ARBA" id="ARBA00022989"/>
    </source>
</evidence>
<feature type="transmembrane region" description="Helical" evidence="9">
    <location>
        <begin position="376"/>
        <end position="393"/>
    </location>
</feature>
<feature type="domain" description="RCK C-terminal" evidence="10">
    <location>
        <begin position="540"/>
        <end position="621"/>
    </location>
</feature>